<protein>
    <submittedName>
        <fullName evidence="1">Uncharacterized protein</fullName>
    </submittedName>
</protein>
<evidence type="ECO:0000313" key="2">
    <source>
        <dbReference type="Proteomes" id="UP000242814"/>
    </source>
</evidence>
<evidence type="ECO:0000313" key="1">
    <source>
        <dbReference type="EMBL" id="ODH41303.1"/>
    </source>
</evidence>
<proteinExistence type="predicted"/>
<dbReference type="OMA" id="HFFAHRE"/>
<dbReference type="VEuPathDB" id="FungiDB:PABG_01383"/>
<comment type="caution">
    <text evidence="1">The sequence shown here is derived from an EMBL/GenBank/DDBJ whole genome shotgun (WGS) entry which is preliminary data.</text>
</comment>
<accession>A0A1D2JLL6</accession>
<dbReference type="VEuPathDB" id="FungiDB:PADG_03978"/>
<dbReference type="OrthoDB" id="10273504at2759"/>
<dbReference type="EMBL" id="LZYO01000034">
    <property type="protein sequence ID" value="ODH41303.1"/>
    <property type="molecule type" value="Genomic_DNA"/>
</dbReference>
<dbReference type="AlphaFoldDB" id="A0A1D2JLL6"/>
<sequence length="69" mass="8364">MFELHFFAHREMIQKHGFAKMQYERLLAYGSRVDVEVLAWSDPILMDKLKPFDVSWDEITQLAHQRQRK</sequence>
<dbReference type="Proteomes" id="UP000242814">
    <property type="component" value="Unassembled WGS sequence"/>
</dbReference>
<reference evidence="1 2" key="1">
    <citation type="submission" date="2016-06" db="EMBL/GenBank/DDBJ databases">
        <authorList>
            <person name="Kjaerup R.B."/>
            <person name="Dalgaard T.S."/>
            <person name="Juul-Madsen H.R."/>
        </authorList>
    </citation>
    <scope>NUCLEOTIDE SEQUENCE [LARGE SCALE GENOMIC DNA]</scope>
    <source>
        <strain evidence="1 2">Pb300</strain>
    </source>
</reference>
<name>A0A1D2JLL6_PARBR</name>
<gene>
    <name evidence="1" type="ORF">ACO22_01436</name>
</gene>
<organism evidence="1 2">
    <name type="scientific">Paracoccidioides brasiliensis</name>
    <dbReference type="NCBI Taxonomy" id="121759"/>
    <lineage>
        <taxon>Eukaryota</taxon>
        <taxon>Fungi</taxon>
        <taxon>Dikarya</taxon>
        <taxon>Ascomycota</taxon>
        <taxon>Pezizomycotina</taxon>
        <taxon>Eurotiomycetes</taxon>
        <taxon>Eurotiomycetidae</taxon>
        <taxon>Onygenales</taxon>
        <taxon>Ajellomycetaceae</taxon>
        <taxon>Paracoccidioides</taxon>
    </lineage>
</organism>